<reference evidence="1" key="1">
    <citation type="journal article" date="2012" name="Science">
        <title>Fermentation, hydrogen, and sulfur metabolism in multiple uncultivated bacterial phyla.</title>
        <authorList>
            <person name="Wrighton K.C."/>
            <person name="Thomas B.C."/>
            <person name="Sharon I."/>
            <person name="Miller C.S."/>
            <person name="Castelle C.J."/>
            <person name="VerBerkmoes N.C."/>
            <person name="Wilkins M.J."/>
            <person name="Hettich R.L."/>
            <person name="Lipton M.S."/>
            <person name="Williams K.H."/>
            <person name="Long P.E."/>
            <person name="Banfield J.F."/>
        </authorList>
    </citation>
    <scope>NUCLEOTIDE SEQUENCE [LARGE SCALE GENOMIC DNA]</scope>
</reference>
<organism evidence="1">
    <name type="scientific">uncultured bacterium</name>
    <name type="common">gcode 4</name>
    <dbReference type="NCBI Taxonomy" id="1234023"/>
    <lineage>
        <taxon>Bacteria</taxon>
        <taxon>environmental samples</taxon>
    </lineage>
</organism>
<sequence>MKISIATNWDDDLVDYISKSNNDCLSNSICEFFASKAFSILWSANTDVPDLSLQDIKQKISYIKDKNIQFNYLINSSKMPDLNDEIIRKKVLDYLSWINTLGIDILTVASEDLLDLIYKNFPNIPINISVVLWLKTIEKANYLREKYPNIVRLTLHQDINRDKKLLEEHIKNAHNHQTLKPVEIELLANEVCFIGCWLMKDHYDALTSLSQKKTWKDFMFWWCCAKRKENIIDFINSSFIRPEDMILYEDLWVDIIKLAWRKEQTNELKLRAKAYLEGYYDWNIMDLFLAEFWPMKKPPYISNSSFNWFVKFLWGQKLIKIDNKEIFPWFKNLDYNRN</sequence>
<name>K1XK96_9BACT</name>
<comment type="caution">
    <text evidence="1">The sequence shown here is derived from an EMBL/GenBank/DDBJ whole genome shotgun (WGS) entry which is preliminary data.</text>
</comment>
<accession>K1XK96</accession>
<protein>
    <submittedName>
        <fullName evidence="1">Peptidase U32</fullName>
    </submittedName>
</protein>
<dbReference type="AlphaFoldDB" id="K1XK96"/>
<dbReference type="EMBL" id="AMFJ01036018">
    <property type="protein sequence ID" value="EKD25621.1"/>
    <property type="molecule type" value="Genomic_DNA"/>
</dbReference>
<gene>
    <name evidence="1" type="ORF">ACD_80C00011G0008</name>
</gene>
<evidence type="ECO:0000313" key="1">
    <source>
        <dbReference type="EMBL" id="EKD25621.1"/>
    </source>
</evidence>
<proteinExistence type="predicted"/>